<accession>A0A229R901</accession>
<evidence type="ECO:0000256" key="1">
    <source>
        <dbReference type="ARBA" id="ARBA00004651"/>
    </source>
</evidence>
<feature type="transmembrane region" description="Helical" evidence="5">
    <location>
        <begin position="53"/>
        <end position="74"/>
    </location>
</feature>
<dbReference type="GO" id="GO:0005886">
    <property type="term" value="C:plasma membrane"/>
    <property type="evidence" value="ECO:0007669"/>
    <property type="project" value="UniProtKB-SubCell"/>
</dbReference>
<dbReference type="Proteomes" id="UP000215223">
    <property type="component" value="Unassembled WGS sequence"/>
</dbReference>
<evidence type="ECO:0000256" key="2">
    <source>
        <dbReference type="ARBA" id="ARBA00022692"/>
    </source>
</evidence>
<evidence type="ECO:0000259" key="6">
    <source>
        <dbReference type="PROSITE" id="PS50929"/>
    </source>
</evidence>
<comment type="caution">
    <text evidence="7">The sequence shown here is derived from an EMBL/GenBank/DDBJ whole genome shotgun (WGS) entry which is preliminary data.</text>
</comment>
<keyword evidence="2 5" id="KW-0812">Transmembrane</keyword>
<name>A0A229R901_9PSEU</name>
<reference evidence="7 8" key="1">
    <citation type="submission" date="2017-07" db="EMBL/GenBank/DDBJ databases">
        <title>Amycolatopsis thailandensis Genome sequencing and assembly.</title>
        <authorList>
            <person name="Kaur N."/>
            <person name="Mayilraj S."/>
        </authorList>
    </citation>
    <scope>NUCLEOTIDE SEQUENCE [LARGE SCALE GENOMIC DNA]</scope>
    <source>
        <strain evidence="7 8">JCM 16380</strain>
    </source>
</reference>
<feature type="non-terminal residue" evidence="7">
    <location>
        <position position="176"/>
    </location>
</feature>
<protein>
    <submittedName>
        <fullName evidence="7">Iron ABC transporter permease</fullName>
    </submittedName>
</protein>
<evidence type="ECO:0000313" key="8">
    <source>
        <dbReference type="Proteomes" id="UP000215223"/>
    </source>
</evidence>
<dbReference type="GO" id="GO:0140359">
    <property type="term" value="F:ABC-type transporter activity"/>
    <property type="evidence" value="ECO:0007669"/>
    <property type="project" value="InterPro"/>
</dbReference>
<organism evidence="7 8">
    <name type="scientific">Amycolatopsis thailandensis</name>
    <dbReference type="NCBI Taxonomy" id="589330"/>
    <lineage>
        <taxon>Bacteria</taxon>
        <taxon>Bacillati</taxon>
        <taxon>Actinomycetota</taxon>
        <taxon>Actinomycetes</taxon>
        <taxon>Pseudonocardiales</taxon>
        <taxon>Pseudonocardiaceae</taxon>
        <taxon>Amycolatopsis</taxon>
    </lineage>
</organism>
<dbReference type="GO" id="GO:0005524">
    <property type="term" value="F:ATP binding"/>
    <property type="evidence" value="ECO:0007669"/>
    <property type="project" value="InterPro"/>
</dbReference>
<evidence type="ECO:0000256" key="3">
    <source>
        <dbReference type="ARBA" id="ARBA00022989"/>
    </source>
</evidence>
<dbReference type="AlphaFoldDB" id="A0A229R901"/>
<dbReference type="InterPro" id="IPR036640">
    <property type="entry name" value="ABC1_TM_sf"/>
</dbReference>
<evidence type="ECO:0000256" key="4">
    <source>
        <dbReference type="ARBA" id="ARBA00023136"/>
    </source>
</evidence>
<evidence type="ECO:0000313" key="7">
    <source>
        <dbReference type="EMBL" id="OXM43106.1"/>
    </source>
</evidence>
<dbReference type="EMBL" id="NMQT01000232">
    <property type="protein sequence ID" value="OXM43106.1"/>
    <property type="molecule type" value="Genomic_DNA"/>
</dbReference>
<gene>
    <name evidence="7" type="ORF">CFP71_41865</name>
</gene>
<sequence length="176" mass="18266">MIRTLLSLIPGMKRRAFRRYVVLAVVSVLLRATGVVLLVPLVGALFGAEPAEALPWLGALAAVTAAGWAIDAVVGRLGFDLGFGVLDHAQHDVADHLTNVRLSWLDSEHTQTARQAIAATGPDLVGLVGYLLTPLIGAVLLPVAIALALLPIAWPLGLAALAGVPVLLGALWASGR</sequence>
<dbReference type="PROSITE" id="PS50929">
    <property type="entry name" value="ABC_TM1F"/>
    <property type="match status" value="1"/>
</dbReference>
<keyword evidence="3 5" id="KW-1133">Transmembrane helix</keyword>
<feature type="transmembrane region" description="Helical" evidence="5">
    <location>
        <begin position="20"/>
        <end position="47"/>
    </location>
</feature>
<feature type="domain" description="ABC transmembrane type-1" evidence="6">
    <location>
        <begin position="21"/>
        <end position="176"/>
    </location>
</feature>
<comment type="subcellular location">
    <subcellularLocation>
        <location evidence="1">Cell membrane</location>
        <topology evidence="1">Multi-pass membrane protein</topology>
    </subcellularLocation>
</comment>
<dbReference type="InterPro" id="IPR011527">
    <property type="entry name" value="ABC1_TM_dom"/>
</dbReference>
<keyword evidence="8" id="KW-1185">Reference proteome</keyword>
<dbReference type="Gene3D" id="1.20.1560.10">
    <property type="entry name" value="ABC transporter type 1, transmembrane domain"/>
    <property type="match status" value="1"/>
</dbReference>
<dbReference type="SUPFAM" id="SSF90123">
    <property type="entry name" value="ABC transporter transmembrane region"/>
    <property type="match status" value="1"/>
</dbReference>
<proteinExistence type="predicted"/>
<feature type="transmembrane region" description="Helical" evidence="5">
    <location>
        <begin position="124"/>
        <end position="146"/>
    </location>
</feature>
<evidence type="ECO:0000256" key="5">
    <source>
        <dbReference type="SAM" id="Phobius"/>
    </source>
</evidence>
<feature type="transmembrane region" description="Helical" evidence="5">
    <location>
        <begin position="152"/>
        <end position="173"/>
    </location>
</feature>
<keyword evidence="4 5" id="KW-0472">Membrane</keyword>